<dbReference type="SUPFAM" id="SSF63712">
    <property type="entry name" value="Nicotinic receptor ligand binding domain-like"/>
    <property type="match status" value="1"/>
</dbReference>
<organism evidence="2 3">
    <name type="scientific">Pristionchus fissidentatus</name>
    <dbReference type="NCBI Taxonomy" id="1538716"/>
    <lineage>
        <taxon>Eukaryota</taxon>
        <taxon>Metazoa</taxon>
        <taxon>Ecdysozoa</taxon>
        <taxon>Nematoda</taxon>
        <taxon>Chromadorea</taxon>
        <taxon>Rhabditida</taxon>
        <taxon>Rhabditina</taxon>
        <taxon>Diplogasteromorpha</taxon>
        <taxon>Diplogasteroidea</taxon>
        <taxon>Neodiplogasteridae</taxon>
        <taxon>Pristionchus</taxon>
    </lineage>
</organism>
<dbReference type="Pfam" id="PF02931">
    <property type="entry name" value="Neur_chan_LBD"/>
    <property type="match status" value="1"/>
</dbReference>
<proteinExistence type="predicted"/>
<feature type="domain" description="Neurotransmitter-gated ion-channel ligand-binding" evidence="1">
    <location>
        <begin position="25"/>
        <end position="148"/>
    </location>
</feature>
<comment type="caution">
    <text evidence="2">The sequence shown here is derived from an EMBL/GenBank/DDBJ whole genome shotgun (WGS) entry which is preliminary data.</text>
</comment>
<accession>A0AAV5WYH7</accession>
<gene>
    <name evidence="2" type="ORF">PFISCL1PPCAC_27857</name>
</gene>
<evidence type="ECO:0000259" key="1">
    <source>
        <dbReference type="Pfam" id="PF02931"/>
    </source>
</evidence>
<sequence>KNNSGTSYDLIRFHPYYLRITGVVSFLTNEEKQQTVGIVLKALVTWFDGRLAWDVSEFDGIDRVIMTRESVWRPAIVPSTFMNLNRDLRIYFAFQLLHTGRVLDTVTWSYDTVANMAFHEFPFDEHTINISFTSPVCHLLNVKLDASSGEICETEVLKIFF</sequence>
<feature type="non-terminal residue" evidence="2">
    <location>
        <position position="1"/>
    </location>
</feature>
<dbReference type="GO" id="GO:0005230">
    <property type="term" value="F:extracellular ligand-gated monoatomic ion channel activity"/>
    <property type="evidence" value="ECO:0007669"/>
    <property type="project" value="InterPro"/>
</dbReference>
<evidence type="ECO:0000313" key="2">
    <source>
        <dbReference type="EMBL" id="GMT36560.1"/>
    </source>
</evidence>
<dbReference type="AlphaFoldDB" id="A0AAV5WYH7"/>
<name>A0AAV5WYH7_9BILA</name>
<dbReference type="Gene3D" id="2.70.170.10">
    <property type="entry name" value="Neurotransmitter-gated ion-channel ligand-binding domain"/>
    <property type="match status" value="1"/>
</dbReference>
<dbReference type="GO" id="GO:0016020">
    <property type="term" value="C:membrane"/>
    <property type="evidence" value="ECO:0007669"/>
    <property type="project" value="InterPro"/>
</dbReference>
<protein>
    <recommendedName>
        <fullName evidence="1">Neurotransmitter-gated ion-channel ligand-binding domain-containing protein</fullName>
    </recommendedName>
</protein>
<keyword evidence="3" id="KW-1185">Reference proteome</keyword>
<reference evidence="2" key="1">
    <citation type="submission" date="2023-10" db="EMBL/GenBank/DDBJ databases">
        <title>Genome assembly of Pristionchus species.</title>
        <authorList>
            <person name="Yoshida K."/>
            <person name="Sommer R.J."/>
        </authorList>
    </citation>
    <scope>NUCLEOTIDE SEQUENCE</scope>
    <source>
        <strain evidence="2">RS5133</strain>
    </source>
</reference>
<dbReference type="EMBL" id="BTSY01000007">
    <property type="protein sequence ID" value="GMT36560.1"/>
    <property type="molecule type" value="Genomic_DNA"/>
</dbReference>
<dbReference type="InterPro" id="IPR036734">
    <property type="entry name" value="Neur_chan_lig-bd_sf"/>
</dbReference>
<dbReference type="Proteomes" id="UP001432322">
    <property type="component" value="Unassembled WGS sequence"/>
</dbReference>
<evidence type="ECO:0000313" key="3">
    <source>
        <dbReference type="Proteomes" id="UP001432322"/>
    </source>
</evidence>
<dbReference type="InterPro" id="IPR006202">
    <property type="entry name" value="Neur_chan_lig-bd"/>
</dbReference>